<protein>
    <submittedName>
        <fullName evidence="1">Uncharacterized protein</fullName>
    </submittedName>
</protein>
<proteinExistence type="predicted"/>
<accession>A0A1I2MQ25</accession>
<dbReference type="OrthoDB" id="214610at2157"/>
<sequence length="180" mass="19114">MTETEALYDDLAGIVDLFGALSRSELERALDELAFKQGRDADADALSDAVDGAIRDYYLVAFDGDSDAADDTDDTNATAELLAAGPVAFPSLPPNAEDLPHILDVPDRDVQSEAVAAATADRLRDEVADAVADGSNGPPDEETRDRLRSLLDVTYDVEAWAGDSVEIGDVRSELDAALDD</sequence>
<organism evidence="1 2">
    <name type="scientific">Halopelagius inordinatus</name>
    <dbReference type="NCBI Taxonomy" id="553467"/>
    <lineage>
        <taxon>Archaea</taxon>
        <taxon>Methanobacteriati</taxon>
        <taxon>Methanobacteriota</taxon>
        <taxon>Stenosarchaea group</taxon>
        <taxon>Halobacteria</taxon>
        <taxon>Halobacteriales</taxon>
        <taxon>Haloferacaceae</taxon>
    </lineage>
</organism>
<dbReference type="Proteomes" id="UP000198876">
    <property type="component" value="Unassembled WGS sequence"/>
</dbReference>
<dbReference type="STRING" id="553467.SAMN04488063_0828"/>
<gene>
    <name evidence="1" type="ORF">SAMN04488063_0828</name>
</gene>
<evidence type="ECO:0000313" key="1">
    <source>
        <dbReference type="EMBL" id="SFF92799.1"/>
    </source>
</evidence>
<reference evidence="2" key="1">
    <citation type="submission" date="2016-10" db="EMBL/GenBank/DDBJ databases">
        <authorList>
            <person name="Varghese N."/>
            <person name="Submissions S."/>
        </authorList>
    </citation>
    <scope>NUCLEOTIDE SEQUENCE [LARGE SCALE GENOMIC DNA]</scope>
    <source>
        <strain evidence="2">CGMCC 1.7739</strain>
    </source>
</reference>
<dbReference type="RefSeq" id="WP_092888771.1">
    <property type="nucleotide sequence ID" value="NZ_FOOQ01000001.1"/>
</dbReference>
<dbReference type="EMBL" id="FOOQ01000001">
    <property type="protein sequence ID" value="SFF92799.1"/>
    <property type="molecule type" value="Genomic_DNA"/>
</dbReference>
<dbReference type="InterPro" id="IPR055533">
    <property type="entry name" value="DUF7109"/>
</dbReference>
<dbReference type="AlphaFoldDB" id="A0A1I2MQ25"/>
<keyword evidence="2" id="KW-1185">Reference proteome</keyword>
<dbReference type="Pfam" id="PF23421">
    <property type="entry name" value="DUF7109"/>
    <property type="match status" value="1"/>
</dbReference>
<evidence type="ECO:0000313" key="2">
    <source>
        <dbReference type="Proteomes" id="UP000198876"/>
    </source>
</evidence>
<name>A0A1I2MQ25_9EURY</name>